<protein>
    <submittedName>
        <fullName evidence="7">ABC-2 type transport system ATP-binding protein</fullName>
    </submittedName>
</protein>
<dbReference type="InterPro" id="IPR027417">
    <property type="entry name" value="P-loop_NTPase"/>
</dbReference>
<evidence type="ECO:0000313" key="7">
    <source>
        <dbReference type="EMBL" id="MBE1535257.1"/>
    </source>
</evidence>
<dbReference type="InterPro" id="IPR003593">
    <property type="entry name" value="AAA+_ATPase"/>
</dbReference>
<dbReference type="InterPro" id="IPR017871">
    <property type="entry name" value="ABC_transporter-like_CS"/>
</dbReference>
<dbReference type="CDD" id="cd03230">
    <property type="entry name" value="ABC_DR_subfamily_A"/>
    <property type="match status" value="1"/>
</dbReference>
<organism evidence="7 8">
    <name type="scientific">Actinomadura algeriensis</name>
    <dbReference type="NCBI Taxonomy" id="1679523"/>
    <lineage>
        <taxon>Bacteria</taxon>
        <taxon>Bacillati</taxon>
        <taxon>Actinomycetota</taxon>
        <taxon>Actinomycetes</taxon>
        <taxon>Streptosporangiales</taxon>
        <taxon>Thermomonosporaceae</taxon>
        <taxon>Actinomadura</taxon>
    </lineage>
</organism>
<evidence type="ECO:0000256" key="5">
    <source>
        <dbReference type="ARBA" id="ARBA00023251"/>
    </source>
</evidence>
<keyword evidence="8" id="KW-1185">Reference proteome</keyword>
<accession>A0ABR9JXG8</accession>
<dbReference type="PANTHER" id="PTHR42711">
    <property type="entry name" value="ABC TRANSPORTER ATP-BINDING PROTEIN"/>
    <property type="match status" value="1"/>
</dbReference>
<evidence type="ECO:0000256" key="4">
    <source>
        <dbReference type="ARBA" id="ARBA00022840"/>
    </source>
</evidence>
<evidence type="ECO:0000259" key="6">
    <source>
        <dbReference type="PROSITE" id="PS50893"/>
    </source>
</evidence>
<dbReference type="InterPro" id="IPR003439">
    <property type="entry name" value="ABC_transporter-like_ATP-bd"/>
</dbReference>
<reference evidence="7 8" key="1">
    <citation type="submission" date="2020-10" db="EMBL/GenBank/DDBJ databases">
        <title>Sequencing the genomes of 1000 actinobacteria strains.</title>
        <authorList>
            <person name="Klenk H.-P."/>
        </authorList>
    </citation>
    <scope>NUCLEOTIDE SEQUENCE [LARGE SCALE GENOMIC DNA]</scope>
    <source>
        <strain evidence="7 8">DSM 46744</strain>
    </source>
</reference>
<comment type="caution">
    <text evidence="7">The sequence shown here is derived from an EMBL/GenBank/DDBJ whole genome shotgun (WGS) entry which is preliminary data.</text>
</comment>
<dbReference type="GO" id="GO:0005524">
    <property type="term" value="F:ATP binding"/>
    <property type="evidence" value="ECO:0007669"/>
    <property type="project" value="UniProtKB-KW"/>
</dbReference>
<comment type="subcellular location">
    <subcellularLocation>
        <location evidence="1">Cell membrane</location>
        <topology evidence="1">Peripheral membrane protein</topology>
    </subcellularLocation>
</comment>
<sequence length="311" mass="33336">MHANPVIHVDGLRQRYGDYEAVAGISFTVGEGELFALLGTNGAGKTTTMETLEGFRPAHAGTVRVLGRDPHRDRRAVRPQIGIMLQEGGFFNDLTVAETAGHWRAFTPGARPAAEVLGLVGLDAKARVKVRQLSGGQKRRLDLALALLARPSVLFLDEPTTGMDPEARHATWGIVRDLVADGTTVMLTTHYLEEAEQLADRLAIMHRGVIERAGTVADVVAGHGDRISFQMPERIRVGELPALHGAAPEIAVDGGRATATYTVPGDGMQAGLYELLRWADECGVRLAGLQARSASLEDVFLRTAAAEGAPR</sequence>
<gene>
    <name evidence="7" type="ORF">H4W34_005090</name>
</gene>
<keyword evidence="2" id="KW-0813">Transport</keyword>
<evidence type="ECO:0000256" key="3">
    <source>
        <dbReference type="ARBA" id="ARBA00022741"/>
    </source>
</evidence>
<dbReference type="PANTHER" id="PTHR42711:SF17">
    <property type="entry name" value="ABC TRANSPORTER ATP-BINDING PROTEIN"/>
    <property type="match status" value="1"/>
</dbReference>
<dbReference type="InterPro" id="IPR050763">
    <property type="entry name" value="ABC_transporter_ATP-binding"/>
</dbReference>
<dbReference type="Proteomes" id="UP000627838">
    <property type="component" value="Unassembled WGS sequence"/>
</dbReference>
<dbReference type="RefSeq" id="WP_192761498.1">
    <property type="nucleotide sequence ID" value="NZ_JADBDZ010000001.1"/>
</dbReference>
<dbReference type="EMBL" id="JADBDZ010000001">
    <property type="protein sequence ID" value="MBE1535257.1"/>
    <property type="molecule type" value="Genomic_DNA"/>
</dbReference>
<evidence type="ECO:0000256" key="2">
    <source>
        <dbReference type="ARBA" id="ARBA00022448"/>
    </source>
</evidence>
<dbReference type="Pfam" id="PF00005">
    <property type="entry name" value="ABC_tran"/>
    <property type="match status" value="1"/>
</dbReference>
<evidence type="ECO:0000313" key="8">
    <source>
        <dbReference type="Proteomes" id="UP000627838"/>
    </source>
</evidence>
<keyword evidence="4 7" id="KW-0067">ATP-binding</keyword>
<keyword evidence="5" id="KW-0046">Antibiotic resistance</keyword>
<dbReference type="Gene3D" id="3.40.50.300">
    <property type="entry name" value="P-loop containing nucleotide triphosphate hydrolases"/>
    <property type="match status" value="1"/>
</dbReference>
<feature type="domain" description="ABC transporter" evidence="6">
    <location>
        <begin position="7"/>
        <end position="232"/>
    </location>
</feature>
<dbReference type="PROSITE" id="PS00211">
    <property type="entry name" value="ABC_TRANSPORTER_1"/>
    <property type="match status" value="1"/>
</dbReference>
<dbReference type="SUPFAM" id="SSF52540">
    <property type="entry name" value="P-loop containing nucleoside triphosphate hydrolases"/>
    <property type="match status" value="1"/>
</dbReference>
<dbReference type="SMART" id="SM00382">
    <property type="entry name" value="AAA"/>
    <property type="match status" value="1"/>
</dbReference>
<evidence type="ECO:0000256" key="1">
    <source>
        <dbReference type="ARBA" id="ARBA00004202"/>
    </source>
</evidence>
<proteinExistence type="predicted"/>
<keyword evidence="3" id="KW-0547">Nucleotide-binding</keyword>
<name>A0ABR9JXG8_9ACTN</name>
<dbReference type="PROSITE" id="PS50893">
    <property type="entry name" value="ABC_TRANSPORTER_2"/>
    <property type="match status" value="1"/>
</dbReference>